<dbReference type="NCBIfam" id="TIGR01200">
    <property type="entry name" value="GLPGLI"/>
    <property type="match status" value="1"/>
</dbReference>
<organism evidence="1 2">
    <name type="scientific">Algoriella xinjiangensis</name>
    <dbReference type="NCBI Taxonomy" id="684065"/>
    <lineage>
        <taxon>Bacteria</taxon>
        <taxon>Pseudomonadati</taxon>
        <taxon>Bacteroidota</taxon>
        <taxon>Flavobacteriia</taxon>
        <taxon>Flavobacteriales</taxon>
        <taxon>Weeksellaceae</taxon>
        <taxon>Algoriella</taxon>
    </lineage>
</organism>
<sequence length="258" mass="30351">MHFLFRFITKSHFMKKHVLFIILLTAISVFGQEKLLVKYEQVSYPTMYDTNGKEIVQSPEMKKYFSKPVENYLTIDGKIGQYYKIEKLDNSQSSFKINMIGGIWDQNREFDFDKNEIHVEYMANNKPYILVDTIARKNDYQLTRETKKLLGYEVKKAEHKTEKATIVVWYAPSLPARFGPDRYINFPGLVLSVQFYMNGKTEPVTEILATSVEFNDKLKPYELKKGKIINKTELNKMIQDDEIRQKEELIQNQGVDKE</sequence>
<evidence type="ECO:0000313" key="2">
    <source>
        <dbReference type="Proteomes" id="UP000199149"/>
    </source>
</evidence>
<name>A0A1I5AJ92_9FLAO</name>
<evidence type="ECO:0000313" key="1">
    <source>
        <dbReference type="EMBL" id="SFN62551.1"/>
    </source>
</evidence>
<dbReference type="Pfam" id="PF22252">
    <property type="entry name" value="PNGase_F-II_N"/>
    <property type="match status" value="1"/>
</dbReference>
<dbReference type="InterPro" id="IPR005901">
    <property type="entry name" value="GLPGLI"/>
</dbReference>
<keyword evidence="2" id="KW-1185">Reference proteome</keyword>
<dbReference type="EMBL" id="FOUZ01000017">
    <property type="protein sequence ID" value="SFN62551.1"/>
    <property type="molecule type" value="Genomic_DNA"/>
</dbReference>
<dbReference type="Proteomes" id="UP000199149">
    <property type="component" value="Unassembled WGS sequence"/>
</dbReference>
<proteinExistence type="predicted"/>
<reference evidence="2" key="1">
    <citation type="submission" date="2016-10" db="EMBL/GenBank/DDBJ databases">
        <authorList>
            <person name="Varghese N."/>
            <person name="Submissions S."/>
        </authorList>
    </citation>
    <scope>NUCLEOTIDE SEQUENCE [LARGE SCALE GENOMIC DNA]</scope>
    <source>
        <strain evidence="2">XJ109</strain>
    </source>
</reference>
<dbReference type="AlphaFoldDB" id="A0A1I5AJ92"/>
<gene>
    <name evidence="1" type="ORF">SAMN05421738_11724</name>
</gene>
<dbReference type="STRING" id="684065.SAMN05421738_11724"/>
<protein>
    <submittedName>
        <fullName evidence="1">GLPGLI family protein</fullName>
    </submittedName>
</protein>
<accession>A0A1I5AJ92</accession>